<evidence type="ECO:0000256" key="2">
    <source>
        <dbReference type="ARBA" id="ARBA00023015"/>
    </source>
</evidence>
<dbReference type="Gene3D" id="1.10.260.40">
    <property type="entry name" value="lambda repressor-like DNA-binding domains"/>
    <property type="match status" value="1"/>
</dbReference>
<dbReference type="InterPro" id="IPR010982">
    <property type="entry name" value="Lambda_DNA-bd_dom_sf"/>
</dbReference>
<organism evidence="6 7">
    <name type="scientific">Photobacterium pectinilyticum</name>
    <dbReference type="NCBI Taxonomy" id="2906793"/>
    <lineage>
        <taxon>Bacteria</taxon>
        <taxon>Pseudomonadati</taxon>
        <taxon>Pseudomonadota</taxon>
        <taxon>Gammaproteobacteria</taxon>
        <taxon>Vibrionales</taxon>
        <taxon>Vibrionaceae</taxon>
        <taxon>Photobacterium</taxon>
    </lineage>
</organism>
<feature type="domain" description="HTH lacI-type" evidence="5">
    <location>
        <begin position="6"/>
        <end position="60"/>
    </location>
</feature>
<dbReference type="PROSITE" id="PS50932">
    <property type="entry name" value="HTH_LACI_2"/>
    <property type="match status" value="1"/>
</dbReference>
<dbReference type="EMBL" id="JANEYT010000064">
    <property type="protein sequence ID" value="MCQ1060307.1"/>
    <property type="molecule type" value="Genomic_DNA"/>
</dbReference>
<dbReference type="InterPro" id="IPR028082">
    <property type="entry name" value="Peripla_BP_I"/>
</dbReference>
<dbReference type="SUPFAM" id="SSF47413">
    <property type="entry name" value="lambda repressor-like DNA-binding domains"/>
    <property type="match status" value="1"/>
</dbReference>
<keyword evidence="2" id="KW-0805">Transcription regulation</keyword>
<dbReference type="CDD" id="cd06278">
    <property type="entry name" value="PBP1_LacI-like"/>
    <property type="match status" value="1"/>
</dbReference>
<evidence type="ECO:0000259" key="5">
    <source>
        <dbReference type="PROSITE" id="PS50932"/>
    </source>
</evidence>
<evidence type="ECO:0000313" key="7">
    <source>
        <dbReference type="Proteomes" id="UP001524460"/>
    </source>
</evidence>
<keyword evidence="4" id="KW-0804">Transcription</keyword>
<comment type="caution">
    <text evidence="6">The sequence shown here is derived from an EMBL/GenBank/DDBJ whole genome shotgun (WGS) entry which is preliminary data.</text>
</comment>
<dbReference type="PANTHER" id="PTHR30146:SF95">
    <property type="entry name" value="RIBOSE OPERON REPRESSOR"/>
    <property type="match status" value="1"/>
</dbReference>
<evidence type="ECO:0000313" key="6">
    <source>
        <dbReference type="EMBL" id="MCQ1060307.1"/>
    </source>
</evidence>
<sequence length="328" mass="36109">MRQGKITSIDVARLLGVSQSTVSRAFNPNASISDKKRKLVIDGAQKLGYTPNAMARGLTSKRSGLVAIVSDNEVNPIYDEIIRKLSYTIQAQGGQPVLCMADNNNMNTAVNKAIEYQVDGLIIATSKISKGLLEKCLSHGIQLTFINQYLEDTEASSFCTDNRLTGKQIADYLVETGHQRTAYLAGNRGSMVNEQRWEGFRDRLLQHGAPPSLYIPGTFSFQSGVDAAATITQHYTDIEAVFCANDIIAIGLLEGMQKISKPQRPAVIGVDDIPMAAWPSFQLTSYRQPLDKLIEEAIAQLLNRIEMGSKADLQYHYYSGELIVRDTA</sequence>
<keyword evidence="1" id="KW-0678">Repressor</keyword>
<dbReference type="Pfam" id="PF00356">
    <property type="entry name" value="LacI"/>
    <property type="match status" value="1"/>
</dbReference>
<gene>
    <name evidence="6" type="ORF">NHN17_19880</name>
</gene>
<proteinExistence type="predicted"/>
<dbReference type="InterPro" id="IPR000843">
    <property type="entry name" value="HTH_LacI"/>
</dbReference>
<dbReference type="PANTHER" id="PTHR30146">
    <property type="entry name" value="LACI-RELATED TRANSCRIPTIONAL REPRESSOR"/>
    <property type="match status" value="1"/>
</dbReference>
<evidence type="ECO:0000256" key="1">
    <source>
        <dbReference type="ARBA" id="ARBA00022491"/>
    </source>
</evidence>
<dbReference type="Proteomes" id="UP001524460">
    <property type="component" value="Unassembled WGS sequence"/>
</dbReference>
<reference evidence="6 7" key="1">
    <citation type="submission" date="2022-07" db="EMBL/GenBank/DDBJ databases">
        <title>Photobacterium pectinilyticum sp. nov., a marine bacterium isolated from surface seawater of Qingdao offshore.</title>
        <authorList>
            <person name="Wang X."/>
        </authorList>
    </citation>
    <scope>NUCLEOTIDE SEQUENCE [LARGE SCALE GENOMIC DNA]</scope>
    <source>
        <strain evidence="6 7">ZSDE20</strain>
    </source>
</reference>
<dbReference type="SUPFAM" id="SSF53822">
    <property type="entry name" value="Periplasmic binding protein-like I"/>
    <property type="match status" value="1"/>
</dbReference>
<dbReference type="CDD" id="cd01392">
    <property type="entry name" value="HTH_LacI"/>
    <property type="match status" value="1"/>
</dbReference>
<name>A0ABT1N6D4_9GAMM</name>
<evidence type="ECO:0000256" key="4">
    <source>
        <dbReference type="ARBA" id="ARBA00023163"/>
    </source>
</evidence>
<keyword evidence="3 6" id="KW-0238">DNA-binding</keyword>
<dbReference type="InterPro" id="IPR046335">
    <property type="entry name" value="LacI/GalR-like_sensor"/>
</dbReference>
<dbReference type="Gene3D" id="3.40.50.2300">
    <property type="match status" value="2"/>
</dbReference>
<keyword evidence="7" id="KW-1185">Reference proteome</keyword>
<accession>A0ABT1N6D4</accession>
<dbReference type="RefSeq" id="WP_255044386.1">
    <property type="nucleotide sequence ID" value="NZ_JANEYT010000064.1"/>
</dbReference>
<dbReference type="GO" id="GO:0003677">
    <property type="term" value="F:DNA binding"/>
    <property type="evidence" value="ECO:0007669"/>
    <property type="project" value="UniProtKB-KW"/>
</dbReference>
<protein>
    <submittedName>
        <fullName evidence="6">LacI family DNA-binding transcriptional regulator</fullName>
    </submittedName>
</protein>
<evidence type="ECO:0000256" key="3">
    <source>
        <dbReference type="ARBA" id="ARBA00023125"/>
    </source>
</evidence>
<dbReference type="Pfam" id="PF13377">
    <property type="entry name" value="Peripla_BP_3"/>
    <property type="match status" value="1"/>
</dbReference>
<dbReference type="SMART" id="SM00354">
    <property type="entry name" value="HTH_LACI"/>
    <property type="match status" value="1"/>
</dbReference>